<evidence type="ECO:0000313" key="2">
    <source>
        <dbReference type="Proteomes" id="UP000194139"/>
    </source>
</evidence>
<accession>A0A1W6YWV4</accession>
<dbReference type="EMBL" id="CP021109">
    <property type="protein sequence ID" value="ARP85454.1"/>
    <property type="molecule type" value="Genomic_DNA"/>
</dbReference>
<evidence type="ECO:0000313" key="1">
    <source>
        <dbReference type="EMBL" id="ARP85454.1"/>
    </source>
</evidence>
<evidence type="ECO:0008006" key="3">
    <source>
        <dbReference type="Google" id="ProtNLM"/>
    </source>
</evidence>
<name>A0A1W6YWV4_9BORD</name>
<dbReference type="OrthoDB" id="9808866at2"/>
<protein>
    <recommendedName>
        <fullName evidence="3">1,4-alpha-glucan branching enzyme</fullName>
    </recommendedName>
</protein>
<dbReference type="AlphaFoldDB" id="A0A1W6YWV4"/>
<gene>
    <name evidence="1" type="ORF">CAL13_03910</name>
</gene>
<dbReference type="RefSeq" id="WP_086056210.1">
    <property type="nucleotide sequence ID" value="NZ_CP021109.1"/>
</dbReference>
<proteinExistence type="predicted"/>
<sequence>MAETTTDHETIRKWAEKQGGKPAAVDRTHKDGDVGIVRIMFPEAPHSEHQSLVEISWDEFFEEFDSRKLALLYEPDGMFSKLIGRETAERREHGDHGAARK</sequence>
<organism evidence="1 2">
    <name type="scientific">Bordetella genomosp. 9</name>
    <dbReference type="NCBI Taxonomy" id="1416803"/>
    <lineage>
        <taxon>Bacteria</taxon>
        <taxon>Pseudomonadati</taxon>
        <taxon>Pseudomonadota</taxon>
        <taxon>Betaproteobacteria</taxon>
        <taxon>Burkholderiales</taxon>
        <taxon>Alcaligenaceae</taxon>
        <taxon>Bordetella</taxon>
    </lineage>
</organism>
<dbReference type="Proteomes" id="UP000194139">
    <property type="component" value="Chromosome"/>
</dbReference>
<keyword evidence="2" id="KW-1185">Reference proteome</keyword>
<reference evidence="1 2" key="1">
    <citation type="submission" date="2017-05" db="EMBL/GenBank/DDBJ databases">
        <title>Complete and WGS of Bordetella genogroups.</title>
        <authorList>
            <person name="Spilker T."/>
            <person name="LiPuma J."/>
        </authorList>
    </citation>
    <scope>NUCLEOTIDE SEQUENCE [LARGE SCALE GENOMIC DNA]</scope>
    <source>
        <strain evidence="1 2">AU17164</strain>
    </source>
</reference>